<dbReference type="HAMAP" id="MF_00121">
    <property type="entry name" value="GatB"/>
    <property type="match status" value="1"/>
</dbReference>
<comment type="subunit">
    <text evidence="7">Subunit of the heterotrimeric GatCAB amidotransferase (AdT) complex, composed of A, B and C subunits.</text>
</comment>
<dbReference type="InterPro" id="IPR003789">
    <property type="entry name" value="Asn/Gln_tRNA_amidoTrase-B-like"/>
</dbReference>
<keyword evidence="7" id="KW-0496">Mitochondrion</keyword>
<dbReference type="InterPro" id="IPR006075">
    <property type="entry name" value="Asn/Gln-tRNA_Trfase_suB/E_cat"/>
</dbReference>
<accession>A0A0C3AR70</accession>
<gene>
    <name evidence="9" type="ORF">M408DRAFT_332902</name>
</gene>
<dbReference type="InterPro" id="IPR023168">
    <property type="entry name" value="GatB_Yqey_C_2"/>
</dbReference>
<dbReference type="NCBIfam" id="NF004012">
    <property type="entry name" value="PRK05477.1-2"/>
    <property type="match status" value="1"/>
</dbReference>
<dbReference type="InterPro" id="IPR004413">
    <property type="entry name" value="GatB"/>
</dbReference>
<proteinExistence type="inferred from homology"/>
<dbReference type="Proteomes" id="UP000054097">
    <property type="component" value="Unassembled WGS sequence"/>
</dbReference>
<organism evidence="9 10">
    <name type="scientific">Serendipita vermifera MAFF 305830</name>
    <dbReference type="NCBI Taxonomy" id="933852"/>
    <lineage>
        <taxon>Eukaryota</taxon>
        <taxon>Fungi</taxon>
        <taxon>Dikarya</taxon>
        <taxon>Basidiomycota</taxon>
        <taxon>Agaricomycotina</taxon>
        <taxon>Agaricomycetes</taxon>
        <taxon>Sebacinales</taxon>
        <taxon>Serendipitaceae</taxon>
        <taxon>Serendipita</taxon>
    </lineage>
</organism>
<dbReference type="STRING" id="933852.A0A0C3AR70"/>
<comment type="similarity">
    <text evidence="1 7">Belongs to the GatB/GatE family. GatB subfamily.</text>
</comment>
<dbReference type="EMBL" id="KN824354">
    <property type="protein sequence ID" value="KIM22544.1"/>
    <property type="molecule type" value="Genomic_DNA"/>
</dbReference>
<evidence type="ECO:0000256" key="1">
    <source>
        <dbReference type="ARBA" id="ARBA00005306"/>
    </source>
</evidence>
<dbReference type="SMART" id="SM00845">
    <property type="entry name" value="GatB_Yqey"/>
    <property type="match status" value="1"/>
</dbReference>
<comment type="function">
    <text evidence="7">Allows the formation of correctly charged Gln-tRNA(Gln) through the transamidation of misacylated Glu-tRNA(Gln) in the mitochondria. The reaction takes place in the presence of glutamine and ATP through an activated gamma-phospho-Glu-tRNA(Gln).</text>
</comment>
<dbReference type="OrthoDB" id="1722066at2759"/>
<dbReference type="AlphaFoldDB" id="A0A0C3AR70"/>
<dbReference type="Gene3D" id="1.10.10.410">
    <property type="match status" value="1"/>
</dbReference>
<evidence type="ECO:0000256" key="7">
    <source>
        <dbReference type="HAMAP-Rule" id="MF_03147"/>
    </source>
</evidence>
<feature type="domain" description="Asn/Gln amidotransferase" evidence="8">
    <location>
        <begin position="385"/>
        <end position="561"/>
    </location>
</feature>
<dbReference type="PROSITE" id="PS01234">
    <property type="entry name" value="GATB"/>
    <property type="match status" value="1"/>
</dbReference>
<dbReference type="GO" id="GO:0032543">
    <property type="term" value="P:mitochondrial translation"/>
    <property type="evidence" value="ECO:0007669"/>
    <property type="project" value="UniProtKB-UniRule"/>
</dbReference>
<dbReference type="SUPFAM" id="SSF89095">
    <property type="entry name" value="GatB/YqeY motif"/>
    <property type="match status" value="1"/>
</dbReference>
<dbReference type="Pfam" id="PF02637">
    <property type="entry name" value="GatB_Yqey"/>
    <property type="match status" value="1"/>
</dbReference>
<dbReference type="HOGENOM" id="CLU_019240_4_0_1"/>
<evidence type="ECO:0000259" key="8">
    <source>
        <dbReference type="SMART" id="SM00845"/>
    </source>
</evidence>
<dbReference type="SUPFAM" id="SSF55931">
    <property type="entry name" value="Glutamine synthetase/guanido kinase"/>
    <property type="match status" value="1"/>
</dbReference>
<dbReference type="GO" id="GO:0030956">
    <property type="term" value="C:glutamyl-tRNA(Gln) amidotransferase complex"/>
    <property type="evidence" value="ECO:0007669"/>
    <property type="project" value="UniProtKB-UniRule"/>
</dbReference>
<dbReference type="InterPro" id="IPR018027">
    <property type="entry name" value="Asn/Gln_amidotransferase"/>
</dbReference>
<evidence type="ECO:0000256" key="3">
    <source>
        <dbReference type="ARBA" id="ARBA00022741"/>
    </source>
</evidence>
<keyword evidence="3 7" id="KW-0547">Nucleotide-binding</keyword>
<dbReference type="GO" id="GO:0050567">
    <property type="term" value="F:glutaminyl-tRNA synthase (glutamine-hydrolyzing) activity"/>
    <property type="evidence" value="ECO:0007669"/>
    <property type="project" value="UniProtKB-UniRule"/>
</dbReference>
<dbReference type="PANTHER" id="PTHR11659:SF0">
    <property type="entry name" value="GLUTAMYL-TRNA(GLN) AMIDOTRANSFERASE SUBUNIT B, MITOCHONDRIAL"/>
    <property type="match status" value="1"/>
</dbReference>
<dbReference type="InterPro" id="IPR017958">
    <property type="entry name" value="Gln-tRNA_amidoTrfase_suB_CS"/>
</dbReference>
<reference evidence="9 10" key="1">
    <citation type="submission" date="2014-04" db="EMBL/GenBank/DDBJ databases">
        <authorList>
            <consortium name="DOE Joint Genome Institute"/>
            <person name="Kuo A."/>
            <person name="Zuccaro A."/>
            <person name="Kohler A."/>
            <person name="Nagy L.G."/>
            <person name="Floudas D."/>
            <person name="Copeland A."/>
            <person name="Barry K.W."/>
            <person name="Cichocki N."/>
            <person name="Veneault-Fourrey C."/>
            <person name="LaButti K."/>
            <person name="Lindquist E.A."/>
            <person name="Lipzen A."/>
            <person name="Lundell T."/>
            <person name="Morin E."/>
            <person name="Murat C."/>
            <person name="Sun H."/>
            <person name="Tunlid A."/>
            <person name="Henrissat B."/>
            <person name="Grigoriev I.V."/>
            <person name="Hibbett D.S."/>
            <person name="Martin F."/>
            <person name="Nordberg H.P."/>
            <person name="Cantor M.N."/>
            <person name="Hua S.X."/>
        </authorList>
    </citation>
    <scope>NUCLEOTIDE SEQUENCE [LARGE SCALE GENOMIC DNA]</scope>
    <source>
        <strain evidence="9 10">MAFF 305830</strain>
    </source>
</reference>
<comment type="catalytic activity">
    <reaction evidence="6 7">
        <text>L-glutamyl-tRNA(Gln) + L-glutamine + ATP + H2O = L-glutaminyl-tRNA(Gln) + L-glutamate + ADP + phosphate + H(+)</text>
        <dbReference type="Rhea" id="RHEA:17521"/>
        <dbReference type="Rhea" id="RHEA-COMP:9681"/>
        <dbReference type="Rhea" id="RHEA-COMP:9684"/>
        <dbReference type="ChEBI" id="CHEBI:15377"/>
        <dbReference type="ChEBI" id="CHEBI:15378"/>
        <dbReference type="ChEBI" id="CHEBI:29985"/>
        <dbReference type="ChEBI" id="CHEBI:30616"/>
        <dbReference type="ChEBI" id="CHEBI:43474"/>
        <dbReference type="ChEBI" id="CHEBI:58359"/>
        <dbReference type="ChEBI" id="CHEBI:78520"/>
        <dbReference type="ChEBI" id="CHEBI:78521"/>
        <dbReference type="ChEBI" id="CHEBI:456216"/>
    </reaction>
</comment>
<dbReference type="Pfam" id="PF02934">
    <property type="entry name" value="GatB_N"/>
    <property type="match status" value="1"/>
</dbReference>
<comment type="subcellular location">
    <subcellularLocation>
        <location evidence="7">Mitochondrion</location>
    </subcellularLocation>
</comment>
<evidence type="ECO:0000256" key="2">
    <source>
        <dbReference type="ARBA" id="ARBA00022598"/>
    </source>
</evidence>
<keyword evidence="4 7" id="KW-0067">ATP-binding</keyword>
<evidence type="ECO:0000256" key="5">
    <source>
        <dbReference type="ARBA" id="ARBA00022917"/>
    </source>
</evidence>
<dbReference type="GO" id="GO:0005524">
    <property type="term" value="F:ATP binding"/>
    <property type="evidence" value="ECO:0007669"/>
    <property type="project" value="UniProtKB-KW"/>
</dbReference>
<evidence type="ECO:0000256" key="4">
    <source>
        <dbReference type="ARBA" id="ARBA00022840"/>
    </source>
</evidence>
<evidence type="ECO:0000256" key="6">
    <source>
        <dbReference type="ARBA" id="ARBA00047913"/>
    </source>
</evidence>
<reference evidence="10" key="2">
    <citation type="submission" date="2015-01" db="EMBL/GenBank/DDBJ databases">
        <title>Evolutionary Origins and Diversification of the Mycorrhizal Mutualists.</title>
        <authorList>
            <consortium name="DOE Joint Genome Institute"/>
            <consortium name="Mycorrhizal Genomics Consortium"/>
            <person name="Kohler A."/>
            <person name="Kuo A."/>
            <person name="Nagy L.G."/>
            <person name="Floudas D."/>
            <person name="Copeland A."/>
            <person name="Barry K.W."/>
            <person name="Cichocki N."/>
            <person name="Veneault-Fourrey C."/>
            <person name="LaButti K."/>
            <person name="Lindquist E.A."/>
            <person name="Lipzen A."/>
            <person name="Lundell T."/>
            <person name="Morin E."/>
            <person name="Murat C."/>
            <person name="Riley R."/>
            <person name="Ohm R."/>
            <person name="Sun H."/>
            <person name="Tunlid A."/>
            <person name="Henrissat B."/>
            <person name="Grigoriev I.V."/>
            <person name="Hibbett D.S."/>
            <person name="Martin F."/>
        </authorList>
    </citation>
    <scope>NUCLEOTIDE SEQUENCE [LARGE SCALE GENOMIC DNA]</scope>
    <source>
        <strain evidence="10">MAFF 305830</strain>
    </source>
</reference>
<dbReference type="InterPro" id="IPR017959">
    <property type="entry name" value="Asn/Gln-tRNA_amidoTrfase_suB/E"/>
</dbReference>
<dbReference type="PANTHER" id="PTHR11659">
    <property type="entry name" value="GLUTAMYL-TRNA GLN AMIDOTRANSFERASE SUBUNIT B MITOCHONDRIAL AND PROKARYOTIC PET112-RELATED"/>
    <property type="match status" value="1"/>
</dbReference>
<sequence length="568" mass="63081">MVGEQSPSKISSKWPGWNLVIGIEVHAQLKTRQKLFSNSLATEDNFVPTNERVSLFDAAFPGTLPIINPTCVSLAARTALALRADIQSRSSFDRKHYFYGDLPVGYQITQNYAPFAKDGYLELVKSQKRIRIKQIQLEQDTAKSLHVGDKIQHDLNRVGMPLLEIVSHPDLSSPEEAGEYVRTLQAVLRSVAASDGMMEAGSFRCDVNVSIHRNGEPLGTRTELKNLNSVKAVVLAIDAEARRQLEILTSTELSGEERKIQQQTLTFDESTLQTRPLRTKEGVDDYRYMPDPNLLLLVVEQDTLNKLKEDMTSQGMAGPETATGEIYFGWDGIRHRLKHILGLPIAGRSEEKKHSDIERGIEVLMTVDAGRTVGWDGDTEPGAVSFFEQTVKHQSPPEPSGDLTKPRDPRIVLNWIIHDLLGQLTKRDETFAQNPISPEQLAEIIDAVEAKRITVTAGKTLIRHLLDTSRKSSAPLDPHIESSKFPLSIPQLIDTLGLAKSSSKADLDQWCQQVIDQNPELVDKVKIGKTNTIMALVGNVMKLSKGSADAVQAKALLERKILDDILDK</sequence>
<protein>
    <recommendedName>
        <fullName evidence="7">Glutamyl-tRNA(Gln) amidotransferase subunit B, mitochondrial</fullName>
        <shortName evidence="7">Glu-AdT subunit B</shortName>
        <ecNumber evidence="7">6.3.5.-</ecNumber>
    </recommendedName>
</protein>
<name>A0A0C3AR70_SERVB</name>
<keyword evidence="5 7" id="KW-0648">Protein biosynthesis</keyword>
<dbReference type="GO" id="GO:0005739">
    <property type="term" value="C:mitochondrion"/>
    <property type="evidence" value="ECO:0007669"/>
    <property type="project" value="UniProtKB-SubCell"/>
</dbReference>
<dbReference type="EC" id="6.3.5.-" evidence="7"/>
<dbReference type="InterPro" id="IPR014746">
    <property type="entry name" value="Gln_synth/guanido_kin_cat_dom"/>
</dbReference>
<dbReference type="NCBIfam" id="TIGR00133">
    <property type="entry name" value="gatB"/>
    <property type="match status" value="1"/>
</dbReference>
<keyword evidence="10" id="KW-1185">Reference proteome</keyword>
<evidence type="ECO:0000313" key="9">
    <source>
        <dbReference type="EMBL" id="KIM22544.1"/>
    </source>
</evidence>
<dbReference type="GO" id="GO:0070681">
    <property type="term" value="P:glutaminyl-tRNAGln biosynthesis via transamidation"/>
    <property type="evidence" value="ECO:0007669"/>
    <property type="project" value="UniProtKB-UniRule"/>
</dbReference>
<keyword evidence="2 7" id="KW-0436">Ligase</keyword>
<evidence type="ECO:0000313" key="10">
    <source>
        <dbReference type="Proteomes" id="UP000054097"/>
    </source>
</evidence>